<name>A0A4U6VG03_SETVI</name>
<protein>
    <submittedName>
        <fullName evidence="2">Uncharacterized protein</fullName>
    </submittedName>
</protein>
<organism evidence="2 3">
    <name type="scientific">Setaria viridis</name>
    <name type="common">Green bristlegrass</name>
    <name type="synonym">Setaria italica subsp. viridis</name>
    <dbReference type="NCBI Taxonomy" id="4556"/>
    <lineage>
        <taxon>Eukaryota</taxon>
        <taxon>Viridiplantae</taxon>
        <taxon>Streptophyta</taxon>
        <taxon>Embryophyta</taxon>
        <taxon>Tracheophyta</taxon>
        <taxon>Spermatophyta</taxon>
        <taxon>Magnoliopsida</taxon>
        <taxon>Liliopsida</taxon>
        <taxon>Poales</taxon>
        <taxon>Poaceae</taxon>
        <taxon>PACMAD clade</taxon>
        <taxon>Panicoideae</taxon>
        <taxon>Panicodae</taxon>
        <taxon>Paniceae</taxon>
        <taxon>Cenchrinae</taxon>
        <taxon>Setaria</taxon>
    </lineage>
</organism>
<accession>A0A4U6VG03</accession>
<evidence type="ECO:0000313" key="2">
    <source>
        <dbReference type="EMBL" id="TKW27334.1"/>
    </source>
</evidence>
<dbReference type="EMBL" id="CM016554">
    <property type="protein sequence ID" value="TKW27334.1"/>
    <property type="molecule type" value="Genomic_DNA"/>
</dbReference>
<dbReference type="Gramene" id="TKW27334">
    <property type="protein sequence ID" value="TKW27334"/>
    <property type="gene ID" value="SEVIR_3G251050v2"/>
</dbReference>
<dbReference type="AlphaFoldDB" id="A0A4U6VG03"/>
<feature type="chain" id="PRO_5020947452" evidence="1">
    <location>
        <begin position="22"/>
        <end position="43"/>
    </location>
</feature>
<gene>
    <name evidence="2" type="ORF">SEVIR_3G251050v2</name>
</gene>
<keyword evidence="3" id="KW-1185">Reference proteome</keyword>
<dbReference type="Proteomes" id="UP000298652">
    <property type="component" value="Chromosome 3"/>
</dbReference>
<reference evidence="2" key="1">
    <citation type="submission" date="2019-03" db="EMBL/GenBank/DDBJ databases">
        <title>WGS assembly of Setaria viridis.</title>
        <authorList>
            <person name="Huang P."/>
            <person name="Jenkins J."/>
            <person name="Grimwood J."/>
            <person name="Barry K."/>
            <person name="Healey A."/>
            <person name="Mamidi S."/>
            <person name="Sreedasyam A."/>
            <person name="Shu S."/>
            <person name="Feldman M."/>
            <person name="Wu J."/>
            <person name="Yu Y."/>
            <person name="Chen C."/>
            <person name="Johnson J."/>
            <person name="Rokhsar D."/>
            <person name="Baxter I."/>
            <person name="Schmutz J."/>
            <person name="Brutnell T."/>
            <person name="Kellogg E."/>
        </authorList>
    </citation>
    <scope>NUCLEOTIDE SEQUENCE [LARGE SCALE GENOMIC DNA]</scope>
</reference>
<evidence type="ECO:0000313" key="3">
    <source>
        <dbReference type="Proteomes" id="UP000298652"/>
    </source>
</evidence>
<keyword evidence="1" id="KW-0732">Signal</keyword>
<sequence length="43" mass="5207">MLHFCMLGILLHIVCHMSCISQVCRYWYSYLRIIHIRTLIVIL</sequence>
<evidence type="ECO:0000256" key="1">
    <source>
        <dbReference type="SAM" id="SignalP"/>
    </source>
</evidence>
<proteinExistence type="predicted"/>
<feature type="signal peptide" evidence="1">
    <location>
        <begin position="1"/>
        <end position="21"/>
    </location>
</feature>